<dbReference type="RefSeq" id="WP_273686041.1">
    <property type="nucleotide sequence ID" value="NZ_CP117411.1"/>
</dbReference>
<sequence>MTAKSAANDPHPLPSKLVYVDDQLPGISRRKSGHGWAYFDARGQRIRDREEIDRLNAVAMPPAYKDCWFCPSPHGHILATGFDEKGRKQYRYHPAFREAKDSAKYERCADFGRHLPLLRARVEADLAGRKLARDTVLAAIVRLLDLGRVRVGNEAYAKANKSFGATTLRNRHAKVSGSKLRLEYLGKSGKMQKLTIEDGRLARIVRRCQDLPGQHLFQYLDDDGARHGVGSADVNAYIREATGEDFSAKDFRTWGASVLAFDHIWAAGAEGKVSLKGMLEEVAAALGNTPAISRKSYVHPALIEMCKTGDVTSLCEARLPRATRYLNPHERALIAFLDELASATSKETAKAA</sequence>
<dbReference type="EMBL" id="CP117411">
    <property type="protein sequence ID" value="WCT72091.1"/>
    <property type="molecule type" value="Genomic_DNA"/>
</dbReference>
<dbReference type="Gene3D" id="1.10.132.120">
    <property type="match status" value="1"/>
</dbReference>
<keyword evidence="4" id="KW-0799">Topoisomerase</keyword>
<evidence type="ECO:0000256" key="4">
    <source>
        <dbReference type="ARBA" id="ARBA00023029"/>
    </source>
</evidence>
<dbReference type="PROSITE" id="PS52038">
    <property type="entry name" value="TOPO_IB_2"/>
    <property type="match status" value="1"/>
</dbReference>
<feature type="domain" description="DNA topoisomerase I catalytic core eukaryotic-type" evidence="7">
    <location>
        <begin position="95"/>
        <end position="302"/>
    </location>
</feature>
<organism evidence="9 10">
    <name type="scientific">Sphingomonas naphthae</name>
    <dbReference type="NCBI Taxonomy" id="1813468"/>
    <lineage>
        <taxon>Bacteria</taxon>
        <taxon>Pseudomonadati</taxon>
        <taxon>Pseudomonadota</taxon>
        <taxon>Alphaproteobacteria</taxon>
        <taxon>Sphingomonadales</taxon>
        <taxon>Sphingomonadaceae</taxon>
        <taxon>Sphingomonas</taxon>
    </lineage>
</organism>
<gene>
    <name evidence="9" type="ORF">PQ455_10575</name>
</gene>
<dbReference type="InterPro" id="IPR049331">
    <property type="entry name" value="Top1B_N_bact"/>
</dbReference>
<dbReference type="Gene3D" id="3.90.15.10">
    <property type="entry name" value="Topoisomerase I, Chain A, domain 3"/>
    <property type="match status" value="1"/>
</dbReference>
<evidence type="ECO:0000259" key="8">
    <source>
        <dbReference type="Pfam" id="PF21338"/>
    </source>
</evidence>
<keyword evidence="6" id="KW-0413">Isomerase</keyword>
<dbReference type="InterPro" id="IPR013500">
    <property type="entry name" value="TopoI_cat_euk"/>
</dbReference>
<evidence type="ECO:0000256" key="6">
    <source>
        <dbReference type="ARBA" id="ARBA00023235"/>
    </source>
</evidence>
<keyword evidence="5" id="KW-0238">DNA-binding</keyword>
<protein>
    <recommendedName>
        <fullName evidence="3">DNA topoisomerase</fullName>
        <ecNumber evidence="3">5.6.2.1</ecNumber>
    </recommendedName>
</protein>
<accession>A0ABY7TFT1</accession>
<dbReference type="InterPro" id="IPR035447">
    <property type="entry name" value="DNA_topo_I_N_sf"/>
</dbReference>
<dbReference type="PRINTS" id="PR00416">
    <property type="entry name" value="EUTPISMRASEI"/>
</dbReference>
<dbReference type="SUPFAM" id="SSF56349">
    <property type="entry name" value="DNA breaking-rejoining enzymes"/>
    <property type="match status" value="1"/>
</dbReference>
<feature type="domain" description="DNA topoisomerase IB N-terminal" evidence="8">
    <location>
        <begin position="35"/>
        <end position="83"/>
    </location>
</feature>
<evidence type="ECO:0000256" key="5">
    <source>
        <dbReference type="ARBA" id="ARBA00023125"/>
    </source>
</evidence>
<evidence type="ECO:0000313" key="10">
    <source>
        <dbReference type="Proteomes" id="UP001220395"/>
    </source>
</evidence>
<reference evidence="9 10" key="1">
    <citation type="submission" date="2023-02" db="EMBL/GenBank/DDBJ databases">
        <title>Genome sequence of Sphingomonas naphthae.</title>
        <authorList>
            <person name="Kim S."/>
            <person name="Heo J."/>
            <person name="Kwon S.-W."/>
        </authorList>
    </citation>
    <scope>NUCLEOTIDE SEQUENCE [LARGE SCALE GENOMIC DNA]</scope>
    <source>
        <strain evidence="9 10">KACC 18716</strain>
    </source>
</reference>
<dbReference type="Pfam" id="PF01028">
    <property type="entry name" value="Topoisom_I"/>
    <property type="match status" value="1"/>
</dbReference>
<evidence type="ECO:0000259" key="7">
    <source>
        <dbReference type="Pfam" id="PF01028"/>
    </source>
</evidence>
<dbReference type="InterPro" id="IPR014711">
    <property type="entry name" value="TopoI_cat_a-hlx-sub_euk"/>
</dbReference>
<evidence type="ECO:0000313" key="9">
    <source>
        <dbReference type="EMBL" id="WCT72091.1"/>
    </source>
</evidence>
<comment type="catalytic activity">
    <reaction evidence="1">
        <text>ATP-independent breakage of single-stranded DNA, followed by passage and rejoining.</text>
        <dbReference type="EC" id="5.6.2.1"/>
    </reaction>
</comment>
<dbReference type="SUPFAM" id="SSF55869">
    <property type="entry name" value="DNA topoisomerase I domain"/>
    <property type="match status" value="1"/>
</dbReference>
<evidence type="ECO:0000256" key="3">
    <source>
        <dbReference type="ARBA" id="ARBA00012891"/>
    </source>
</evidence>
<proteinExistence type="inferred from homology"/>
<dbReference type="EC" id="5.6.2.1" evidence="3"/>
<keyword evidence="10" id="KW-1185">Reference proteome</keyword>
<dbReference type="Gene3D" id="3.30.66.10">
    <property type="entry name" value="DNA topoisomerase I domain"/>
    <property type="match status" value="1"/>
</dbReference>
<dbReference type="Proteomes" id="UP001220395">
    <property type="component" value="Chromosome"/>
</dbReference>
<dbReference type="Pfam" id="PF21338">
    <property type="entry name" value="Top1B_N_bact"/>
    <property type="match status" value="1"/>
</dbReference>
<dbReference type="InterPro" id="IPR011010">
    <property type="entry name" value="DNA_brk_join_enz"/>
</dbReference>
<evidence type="ECO:0000256" key="1">
    <source>
        <dbReference type="ARBA" id="ARBA00000213"/>
    </source>
</evidence>
<dbReference type="InterPro" id="IPR001631">
    <property type="entry name" value="TopoI"/>
</dbReference>
<name>A0ABY7TFT1_9SPHN</name>
<comment type="similarity">
    <text evidence="2">Belongs to the type IB topoisomerase family.</text>
</comment>
<evidence type="ECO:0000256" key="2">
    <source>
        <dbReference type="ARBA" id="ARBA00006645"/>
    </source>
</evidence>